<dbReference type="EMBL" id="BPLQ01013509">
    <property type="protein sequence ID" value="GIY72652.1"/>
    <property type="molecule type" value="Genomic_DNA"/>
</dbReference>
<dbReference type="AlphaFoldDB" id="A0AAV4VQH4"/>
<comment type="caution">
    <text evidence="1">The sequence shown here is derived from an EMBL/GenBank/DDBJ whole genome shotgun (WGS) entry which is preliminary data.</text>
</comment>
<reference evidence="1 2" key="1">
    <citation type="submission" date="2021-06" db="EMBL/GenBank/DDBJ databases">
        <title>Caerostris darwini draft genome.</title>
        <authorList>
            <person name="Kono N."/>
            <person name="Arakawa K."/>
        </authorList>
    </citation>
    <scope>NUCLEOTIDE SEQUENCE [LARGE SCALE GENOMIC DNA]</scope>
</reference>
<accession>A0AAV4VQH4</accession>
<name>A0AAV4VQH4_9ARAC</name>
<proteinExistence type="predicted"/>
<protein>
    <submittedName>
        <fullName evidence="1">Uncharacterized protein</fullName>
    </submittedName>
</protein>
<sequence>MFNCDSAISCCLQVAHLSEQSRGSSWALLYVCSSSVQRQSDSLKKQGRPKIVNCAGSRMIIIEDDSLEPEGGSVTNVEKKIERPLAVLEQT</sequence>
<gene>
    <name evidence="1" type="ORF">CDAR_604821</name>
</gene>
<dbReference type="Proteomes" id="UP001054837">
    <property type="component" value="Unassembled WGS sequence"/>
</dbReference>
<evidence type="ECO:0000313" key="2">
    <source>
        <dbReference type="Proteomes" id="UP001054837"/>
    </source>
</evidence>
<keyword evidence="2" id="KW-1185">Reference proteome</keyword>
<organism evidence="1 2">
    <name type="scientific">Caerostris darwini</name>
    <dbReference type="NCBI Taxonomy" id="1538125"/>
    <lineage>
        <taxon>Eukaryota</taxon>
        <taxon>Metazoa</taxon>
        <taxon>Ecdysozoa</taxon>
        <taxon>Arthropoda</taxon>
        <taxon>Chelicerata</taxon>
        <taxon>Arachnida</taxon>
        <taxon>Araneae</taxon>
        <taxon>Araneomorphae</taxon>
        <taxon>Entelegynae</taxon>
        <taxon>Araneoidea</taxon>
        <taxon>Araneidae</taxon>
        <taxon>Caerostris</taxon>
    </lineage>
</organism>
<evidence type="ECO:0000313" key="1">
    <source>
        <dbReference type="EMBL" id="GIY72652.1"/>
    </source>
</evidence>